<accession>A0A2U8GRC5</accession>
<dbReference type="InterPro" id="IPR036680">
    <property type="entry name" value="SPOR-like_sf"/>
</dbReference>
<feature type="region of interest" description="Disordered" evidence="1">
    <location>
        <begin position="54"/>
        <end position="77"/>
    </location>
</feature>
<feature type="domain" description="SPOR" evidence="2">
    <location>
        <begin position="86"/>
        <end position="163"/>
    </location>
</feature>
<dbReference type="RefSeq" id="WP_108949743.1">
    <property type="nucleotide sequence ID" value="NZ_CP022187.1"/>
</dbReference>
<gene>
    <name evidence="3" type="ORF">CEW83_13090</name>
</gene>
<dbReference type="Proteomes" id="UP000244930">
    <property type="component" value="Chromosome"/>
</dbReference>
<dbReference type="AlphaFoldDB" id="A0A2U8GRC5"/>
<dbReference type="GO" id="GO:0042834">
    <property type="term" value="F:peptidoglycan binding"/>
    <property type="evidence" value="ECO:0007669"/>
    <property type="project" value="InterPro"/>
</dbReference>
<evidence type="ECO:0000256" key="1">
    <source>
        <dbReference type="SAM" id="MobiDB-lite"/>
    </source>
</evidence>
<protein>
    <recommendedName>
        <fullName evidence="2">SPOR domain-containing protein</fullName>
    </recommendedName>
</protein>
<dbReference type="InterPro" id="IPR007730">
    <property type="entry name" value="SPOR-like_dom"/>
</dbReference>
<evidence type="ECO:0000259" key="2">
    <source>
        <dbReference type="PROSITE" id="PS51724"/>
    </source>
</evidence>
<dbReference type="PROSITE" id="PS51724">
    <property type="entry name" value="SPOR"/>
    <property type="match status" value="1"/>
</dbReference>
<reference evidence="3 4" key="1">
    <citation type="submission" date="2017-06" db="EMBL/GenBank/DDBJ databases">
        <title>Azoarcus.</title>
        <authorList>
            <person name="Woo J.-H."/>
            <person name="Kim H.-S."/>
        </authorList>
    </citation>
    <scope>NUCLEOTIDE SEQUENCE [LARGE SCALE GENOMIC DNA]</scope>
    <source>
        <strain evidence="3 4">TSPY31</strain>
    </source>
</reference>
<evidence type="ECO:0000313" key="3">
    <source>
        <dbReference type="EMBL" id="AWI76040.1"/>
    </source>
</evidence>
<keyword evidence="4" id="KW-1185">Reference proteome</keyword>
<feature type="compositionally biased region" description="Pro residues" evidence="1">
    <location>
        <begin position="63"/>
        <end position="73"/>
    </location>
</feature>
<proteinExistence type="predicted"/>
<organism evidence="3 4">
    <name type="scientific">Parazoarcus communis</name>
    <dbReference type="NCBI Taxonomy" id="41977"/>
    <lineage>
        <taxon>Bacteria</taxon>
        <taxon>Pseudomonadati</taxon>
        <taxon>Pseudomonadota</taxon>
        <taxon>Betaproteobacteria</taxon>
        <taxon>Rhodocyclales</taxon>
        <taxon>Zoogloeaceae</taxon>
        <taxon>Parazoarcus</taxon>
    </lineage>
</organism>
<dbReference type="SUPFAM" id="SSF110997">
    <property type="entry name" value="Sporulation related repeat"/>
    <property type="match status" value="1"/>
</dbReference>
<name>A0A2U8GRC5_9RHOO</name>
<dbReference type="EMBL" id="CP022187">
    <property type="protein sequence ID" value="AWI76040.1"/>
    <property type="molecule type" value="Genomic_DNA"/>
</dbReference>
<sequence>MTTLRFLFILLVILNALAFGALKGWFGFAAPAGEPERISNQLHPDRIRLLAPTSTRENSAAIEPPPAPEPAAPPDEIAPQQEPAAIAAAAVLICQAWSGLNASDADRLSARLAASGMTPRQRSTEVPTSWWVRIPPQPNRDAAERQVRALRAKGIDDLFIVQEAGPNQYAISLGLFKTEASSNVHLSQLRAKGVRGAGIATRSTVEYRIEVDGDEAQLASIAEDEALARHRTDCLP</sequence>
<dbReference type="KEGG" id="acom:CEW83_13090"/>
<dbReference type="Gene3D" id="3.30.70.1070">
    <property type="entry name" value="Sporulation related repeat"/>
    <property type="match status" value="1"/>
</dbReference>
<evidence type="ECO:0000313" key="4">
    <source>
        <dbReference type="Proteomes" id="UP000244930"/>
    </source>
</evidence>
<dbReference type="Pfam" id="PF05036">
    <property type="entry name" value="SPOR"/>
    <property type="match status" value="1"/>
</dbReference>